<dbReference type="AlphaFoldDB" id="A0A392SFE5"/>
<organism evidence="2 3">
    <name type="scientific">Trifolium medium</name>
    <dbReference type="NCBI Taxonomy" id="97028"/>
    <lineage>
        <taxon>Eukaryota</taxon>
        <taxon>Viridiplantae</taxon>
        <taxon>Streptophyta</taxon>
        <taxon>Embryophyta</taxon>
        <taxon>Tracheophyta</taxon>
        <taxon>Spermatophyta</taxon>
        <taxon>Magnoliopsida</taxon>
        <taxon>eudicotyledons</taxon>
        <taxon>Gunneridae</taxon>
        <taxon>Pentapetalae</taxon>
        <taxon>rosids</taxon>
        <taxon>fabids</taxon>
        <taxon>Fabales</taxon>
        <taxon>Fabaceae</taxon>
        <taxon>Papilionoideae</taxon>
        <taxon>50 kb inversion clade</taxon>
        <taxon>NPAAA clade</taxon>
        <taxon>Hologalegina</taxon>
        <taxon>IRL clade</taxon>
        <taxon>Trifolieae</taxon>
        <taxon>Trifolium</taxon>
    </lineage>
</organism>
<keyword evidence="3" id="KW-1185">Reference proteome</keyword>
<accession>A0A392SFE5</accession>
<evidence type="ECO:0000256" key="1">
    <source>
        <dbReference type="SAM" id="MobiDB-lite"/>
    </source>
</evidence>
<reference evidence="2 3" key="1">
    <citation type="journal article" date="2018" name="Front. Plant Sci.">
        <title>Red Clover (Trifolium pratense) and Zigzag Clover (T. medium) - A Picture of Genomic Similarities and Differences.</title>
        <authorList>
            <person name="Dluhosova J."/>
            <person name="Istvanek J."/>
            <person name="Nedelnik J."/>
            <person name="Repkova J."/>
        </authorList>
    </citation>
    <scope>NUCLEOTIDE SEQUENCE [LARGE SCALE GENOMIC DNA]</scope>
    <source>
        <strain evidence="3">cv. 10/8</strain>
        <tissue evidence="2">Leaf</tissue>
    </source>
</reference>
<dbReference type="EMBL" id="LXQA010374580">
    <property type="protein sequence ID" value="MCI47621.1"/>
    <property type="molecule type" value="Genomic_DNA"/>
</dbReference>
<feature type="compositionally biased region" description="Polar residues" evidence="1">
    <location>
        <begin position="69"/>
        <end position="78"/>
    </location>
</feature>
<sequence length="78" mass="8911">DFARVLIATPDLEIVNTVETVLDENDSEASQSDYDEGHGDLEVRQNVDTLVEKLADGLEEEDDKESQEKYQYSNYRVD</sequence>
<evidence type="ECO:0000313" key="2">
    <source>
        <dbReference type="EMBL" id="MCI47621.1"/>
    </source>
</evidence>
<feature type="non-terminal residue" evidence="2">
    <location>
        <position position="78"/>
    </location>
</feature>
<feature type="non-terminal residue" evidence="2">
    <location>
        <position position="1"/>
    </location>
</feature>
<protein>
    <submittedName>
        <fullName evidence="2">Uncharacterized protein</fullName>
    </submittedName>
</protein>
<dbReference type="Proteomes" id="UP000265520">
    <property type="component" value="Unassembled WGS sequence"/>
</dbReference>
<name>A0A392SFE5_9FABA</name>
<feature type="region of interest" description="Disordered" evidence="1">
    <location>
        <begin position="56"/>
        <end position="78"/>
    </location>
</feature>
<feature type="region of interest" description="Disordered" evidence="1">
    <location>
        <begin position="23"/>
        <end position="43"/>
    </location>
</feature>
<proteinExistence type="predicted"/>
<evidence type="ECO:0000313" key="3">
    <source>
        <dbReference type="Proteomes" id="UP000265520"/>
    </source>
</evidence>
<comment type="caution">
    <text evidence="2">The sequence shown here is derived from an EMBL/GenBank/DDBJ whole genome shotgun (WGS) entry which is preliminary data.</text>
</comment>